<dbReference type="InterPro" id="IPR036259">
    <property type="entry name" value="MFS_trans_sf"/>
</dbReference>
<feature type="compositionally biased region" description="Basic and acidic residues" evidence="5">
    <location>
        <begin position="1"/>
        <end position="12"/>
    </location>
</feature>
<comment type="subcellular location">
    <subcellularLocation>
        <location evidence="1">Membrane</location>
        <topology evidence="1">Multi-pass membrane protein</topology>
    </subcellularLocation>
</comment>
<feature type="transmembrane region" description="Helical" evidence="6">
    <location>
        <begin position="229"/>
        <end position="249"/>
    </location>
</feature>
<proteinExistence type="predicted"/>
<dbReference type="SUPFAM" id="SSF103473">
    <property type="entry name" value="MFS general substrate transporter"/>
    <property type="match status" value="1"/>
</dbReference>
<dbReference type="GO" id="GO:0016020">
    <property type="term" value="C:membrane"/>
    <property type="evidence" value="ECO:0007669"/>
    <property type="project" value="UniProtKB-SubCell"/>
</dbReference>
<evidence type="ECO:0000313" key="8">
    <source>
        <dbReference type="EMBL" id="KAK3767345.1"/>
    </source>
</evidence>
<evidence type="ECO:0000259" key="7">
    <source>
        <dbReference type="PROSITE" id="PS50850"/>
    </source>
</evidence>
<feature type="region of interest" description="Disordered" evidence="5">
    <location>
        <begin position="579"/>
        <end position="604"/>
    </location>
</feature>
<feature type="domain" description="Major facilitator superfamily (MFS) profile" evidence="7">
    <location>
        <begin position="152"/>
        <end position="574"/>
    </location>
</feature>
<dbReference type="GO" id="GO:0022857">
    <property type="term" value="F:transmembrane transporter activity"/>
    <property type="evidence" value="ECO:0007669"/>
    <property type="project" value="InterPro"/>
</dbReference>
<dbReference type="InterPro" id="IPR020846">
    <property type="entry name" value="MFS_dom"/>
</dbReference>
<sequence length="604" mass="67292">MEPKDQEKKDLMEAQFNKPAKPAKTSGEEPLPLVINDGDQQTNLNQASNGHEQYGTFAGTITFENILHAIGHNGRFQLLLLITVILTNAIVDLQNVHTVFTLTTPKHRCKVPGFDQDTYAIKSPQQAELVDRYIPKFGDAETKKCRLLPGDNATRAFYEGLREVDNDNLTECSTWVYDKTVMKRNLVTEMDLVCDRTVVRSHVNMVLFSGKMLAAFLQGYLIDLFGRRPSLIASCVGMMITAIGSAFVYDSVSLLIARFLAGFLTTSLFLSIYVLGIEFLTKQQRSLLSIYSRVIFGVADLYLSLMAYVLRDWQYLMLAIAWPSIVAVVMCWFMPESPRWLMSKNKLDKAEKQVERVAKINRKVLPKGMVQRLANTETTGNHTVFQLFGELKLTVRWIILYINWIVSCMATYGLAFNISNMGGNIFINFAISGFLDAAVSLFNSFIVNKLSRKYFYFTCSAFGAAACILTFVPIVFDAPNWCVVALSLIGKASIVAAYPLLYTYSAELYPTTHRGIGLGSCSMMARIGGLISPYIADLSFFFTGKLASVLPQLVFGTSAIFGALLILILPETSGTELPETLDDIRGKSRKPTKPAKNEDEEALV</sequence>
<feature type="transmembrane region" description="Helical" evidence="6">
    <location>
        <begin position="454"/>
        <end position="476"/>
    </location>
</feature>
<feature type="transmembrane region" description="Helical" evidence="6">
    <location>
        <begin position="482"/>
        <end position="504"/>
    </location>
</feature>
<reference evidence="8" key="1">
    <citation type="journal article" date="2023" name="G3 (Bethesda)">
        <title>A reference genome for the long-term kleptoplast-retaining sea slug Elysia crispata morphotype clarki.</title>
        <authorList>
            <person name="Eastman K.E."/>
            <person name="Pendleton A.L."/>
            <person name="Shaikh M.A."/>
            <person name="Suttiyut T."/>
            <person name="Ogas R."/>
            <person name="Tomko P."/>
            <person name="Gavelis G."/>
            <person name="Widhalm J.R."/>
            <person name="Wisecaver J.H."/>
        </authorList>
    </citation>
    <scope>NUCLEOTIDE SEQUENCE</scope>
    <source>
        <strain evidence="8">ECLA1</strain>
    </source>
</reference>
<feature type="transmembrane region" description="Helical" evidence="6">
    <location>
        <begin position="425"/>
        <end position="447"/>
    </location>
</feature>
<feature type="transmembrane region" description="Helical" evidence="6">
    <location>
        <begin position="548"/>
        <end position="569"/>
    </location>
</feature>
<keyword evidence="2 6" id="KW-0812">Transmembrane</keyword>
<evidence type="ECO:0000256" key="5">
    <source>
        <dbReference type="SAM" id="MobiDB-lite"/>
    </source>
</evidence>
<dbReference type="PROSITE" id="PS50850">
    <property type="entry name" value="MFS"/>
    <property type="match status" value="1"/>
</dbReference>
<dbReference type="Pfam" id="PF00083">
    <property type="entry name" value="Sugar_tr"/>
    <property type="match status" value="1"/>
</dbReference>
<comment type="caution">
    <text evidence="8">The sequence shown here is derived from an EMBL/GenBank/DDBJ whole genome shotgun (WGS) entry which is preliminary data.</text>
</comment>
<evidence type="ECO:0000256" key="1">
    <source>
        <dbReference type="ARBA" id="ARBA00004141"/>
    </source>
</evidence>
<gene>
    <name evidence="8" type="ORF">RRG08_039161</name>
</gene>
<keyword evidence="4 6" id="KW-0472">Membrane</keyword>
<organism evidence="8 9">
    <name type="scientific">Elysia crispata</name>
    <name type="common">lettuce slug</name>
    <dbReference type="NCBI Taxonomy" id="231223"/>
    <lineage>
        <taxon>Eukaryota</taxon>
        <taxon>Metazoa</taxon>
        <taxon>Spiralia</taxon>
        <taxon>Lophotrochozoa</taxon>
        <taxon>Mollusca</taxon>
        <taxon>Gastropoda</taxon>
        <taxon>Heterobranchia</taxon>
        <taxon>Euthyneura</taxon>
        <taxon>Panpulmonata</taxon>
        <taxon>Sacoglossa</taxon>
        <taxon>Placobranchoidea</taxon>
        <taxon>Plakobranchidae</taxon>
        <taxon>Elysia</taxon>
    </lineage>
</organism>
<feature type="transmembrane region" description="Helical" evidence="6">
    <location>
        <begin position="255"/>
        <end position="276"/>
    </location>
</feature>
<dbReference type="EMBL" id="JAWDGP010004155">
    <property type="protein sequence ID" value="KAK3767345.1"/>
    <property type="molecule type" value="Genomic_DNA"/>
</dbReference>
<evidence type="ECO:0000256" key="6">
    <source>
        <dbReference type="SAM" id="Phobius"/>
    </source>
</evidence>
<feature type="transmembrane region" description="Helical" evidence="6">
    <location>
        <begin position="315"/>
        <end position="334"/>
    </location>
</feature>
<dbReference type="AlphaFoldDB" id="A0AAE0ZDM0"/>
<dbReference type="CDD" id="cd17317">
    <property type="entry name" value="MFS_SLC22"/>
    <property type="match status" value="1"/>
</dbReference>
<accession>A0AAE0ZDM0</accession>
<evidence type="ECO:0000256" key="3">
    <source>
        <dbReference type="ARBA" id="ARBA00022989"/>
    </source>
</evidence>
<feature type="transmembrane region" description="Helical" evidence="6">
    <location>
        <begin position="516"/>
        <end position="536"/>
    </location>
</feature>
<keyword evidence="9" id="KW-1185">Reference proteome</keyword>
<feature type="transmembrane region" description="Helical" evidence="6">
    <location>
        <begin position="288"/>
        <end position="309"/>
    </location>
</feature>
<keyword evidence="3 6" id="KW-1133">Transmembrane helix</keyword>
<evidence type="ECO:0000256" key="4">
    <source>
        <dbReference type="ARBA" id="ARBA00023136"/>
    </source>
</evidence>
<dbReference type="Proteomes" id="UP001283361">
    <property type="component" value="Unassembled WGS sequence"/>
</dbReference>
<name>A0AAE0ZDM0_9GAST</name>
<protein>
    <recommendedName>
        <fullName evidence="7">Major facilitator superfamily (MFS) profile domain-containing protein</fullName>
    </recommendedName>
</protein>
<feature type="region of interest" description="Disordered" evidence="5">
    <location>
        <begin position="1"/>
        <end position="40"/>
    </location>
</feature>
<feature type="transmembrane region" description="Helical" evidence="6">
    <location>
        <begin position="398"/>
        <end position="419"/>
    </location>
</feature>
<evidence type="ECO:0000313" key="9">
    <source>
        <dbReference type="Proteomes" id="UP001283361"/>
    </source>
</evidence>
<evidence type="ECO:0000256" key="2">
    <source>
        <dbReference type="ARBA" id="ARBA00022692"/>
    </source>
</evidence>
<dbReference type="PANTHER" id="PTHR24064">
    <property type="entry name" value="SOLUTE CARRIER FAMILY 22 MEMBER"/>
    <property type="match status" value="1"/>
</dbReference>
<dbReference type="Gene3D" id="1.20.1250.20">
    <property type="entry name" value="MFS general substrate transporter like domains"/>
    <property type="match status" value="1"/>
</dbReference>
<dbReference type="InterPro" id="IPR005828">
    <property type="entry name" value="MFS_sugar_transport-like"/>
</dbReference>